<accession>A0A9X2HAG6</accession>
<proteinExistence type="predicted"/>
<reference evidence="3" key="1">
    <citation type="submission" date="2022-06" db="EMBL/GenBank/DDBJ databases">
        <title>Rothia sp. isolated from sandalwood seedling.</title>
        <authorList>
            <person name="Tuikhar N."/>
            <person name="Kirdat K."/>
            <person name="Thorat V."/>
            <person name="Swetha P."/>
            <person name="Padma S."/>
            <person name="Sundararaj R."/>
            <person name="Yadav A."/>
        </authorList>
    </citation>
    <scope>NUCLEOTIDE SEQUENCE</scope>
    <source>
        <strain evidence="3">AR01</strain>
    </source>
</reference>
<evidence type="ECO:0000256" key="1">
    <source>
        <dbReference type="SAM" id="MobiDB-lite"/>
    </source>
</evidence>
<evidence type="ECO:0000313" key="3">
    <source>
        <dbReference type="EMBL" id="MCP3425721.1"/>
    </source>
</evidence>
<comment type="caution">
    <text evidence="3">The sequence shown here is derived from an EMBL/GenBank/DDBJ whole genome shotgun (WGS) entry which is preliminary data.</text>
</comment>
<gene>
    <name evidence="3" type="ORF">NBM05_06760</name>
</gene>
<keyword evidence="2" id="KW-0812">Transmembrane</keyword>
<dbReference type="AlphaFoldDB" id="A0A9X2HAG6"/>
<dbReference type="RefSeq" id="WP_254166059.1">
    <property type="nucleotide sequence ID" value="NZ_JANAFB010000012.1"/>
</dbReference>
<dbReference type="Proteomes" id="UP001139502">
    <property type="component" value="Unassembled WGS sequence"/>
</dbReference>
<evidence type="ECO:0000313" key="4">
    <source>
        <dbReference type="Proteomes" id="UP001139502"/>
    </source>
</evidence>
<dbReference type="EMBL" id="JANAFB010000012">
    <property type="protein sequence ID" value="MCP3425721.1"/>
    <property type="molecule type" value="Genomic_DNA"/>
</dbReference>
<feature type="transmembrane region" description="Helical" evidence="2">
    <location>
        <begin position="6"/>
        <end position="25"/>
    </location>
</feature>
<keyword evidence="2" id="KW-0472">Membrane</keyword>
<evidence type="ECO:0000256" key="2">
    <source>
        <dbReference type="SAM" id="Phobius"/>
    </source>
</evidence>
<name>A0A9X2HAG6_9MICC</name>
<feature type="transmembrane region" description="Helical" evidence="2">
    <location>
        <begin position="59"/>
        <end position="81"/>
    </location>
</feature>
<feature type="transmembrane region" description="Helical" evidence="2">
    <location>
        <begin position="32"/>
        <end position="53"/>
    </location>
</feature>
<keyword evidence="2" id="KW-1133">Transmembrane helix</keyword>
<keyword evidence="4" id="KW-1185">Reference proteome</keyword>
<protein>
    <submittedName>
        <fullName evidence="3">Uncharacterized protein</fullName>
    </submittedName>
</protein>
<feature type="compositionally biased region" description="Low complexity" evidence="1">
    <location>
        <begin position="90"/>
        <end position="122"/>
    </location>
</feature>
<sequence length="133" mass="12809">MLTVLLVATAALLAGNLVVVLLVVGRRRDAGWVLAVLLTGTTGAALTAVLLALDAVPARFLDVALVLTGLALVGTAAYAAARRSPRGSTAGPAEPGSPAEPGGPAGSPEPAGSPGSAAASEPSPSPGTQGDPR</sequence>
<feature type="region of interest" description="Disordered" evidence="1">
    <location>
        <begin position="82"/>
        <end position="133"/>
    </location>
</feature>
<organism evidence="3 4">
    <name type="scientific">Rothia santali</name>
    <dbReference type="NCBI Taxonomy" id="2949643"/>
    <lineage>
        <taxon>Bacteria</taxon>
        <taxon>Bacillati</taxon>
        <taxon>Actinomycetota</taxon>
        <taxon>Actinomycetes</taxon>
        <taxon>Micrococcales</taxon>
        <taxon>Micrococcaceae</taxon>
        <taxon>Rothia</taxon>
    </lineage>
</organism>